<evidence type="ECO:0000313" key="1">
    <source>
        <dbReference type="EMBL" id="DAF42500.1"/>
    </source>
</evidence>
<reference evidence="1" key="1">
    <citation type="journal article" date="2021" name="Proc. Natl. Acad. Sci. U.S.A.">
        <title>A Catalog of Tens of Thousands of Viruses from Human Metagenomes Reveals Hidden Associations with Chronic Diseases.</title>
        <authorList>
            <person name="Tisza M.J."/>
            <person name="Buck C.B."/>
        </authorList>
    </citation>
    <scope>NUCLEOTIDE SEQUENCE</scope>
    <source>
        <strain evidence="1">CtLeG9</strain>
    </source>
</reference>
<accession>A0A8S5RUR2</accession>
<protein>
    <submittedName>
        <fullName evidence="1">Uncharacterized protein</fullName>
    </submittedName>
</protein>
<dbReference type="EMBL" id="BK032495">
    <property type="protein sequence ID" value="DAF42500.1"/>
    <property type="molecule type" value="Genomic_DNA"/>
</dbReference>
<sequence length="207" mass="22735">MTRCVIDSDGLFVEEQYFDDGRQSIEAELPEYSDGKAARWNGSKWEIIPDYRGQIVYSNGREIFWDKAGELPEGVSLTGAESVDLSVLKSAKISRLNSVAQAFINTAAEIDKVPDFEVQTWALQAAEVRAWATDKTASTPILDQIAASRGIDADKLKEAALRKTLAYEKLTAHVAGQRQALQSKIEAAKTQAALEKIVIEFTAPEAV</sequence>
<proteinExistence type="predicted"/>
<organism evidence="1">
    <name type="scientific">Siphoviridae sp. ctLeG9</name>
    <dbReference type="NCBI Taxonomy" id="2827848"/>
    <lineage>
        <taxon>Viruses</taxon>
        <taxon>Duplodnaviria</taxon>
        <taxon>Heunggongvirae</taxon>
        <taxon>Uroviricota</taxon>
        <taxon>Caudoviricetes</taxon>
    </lineage>
</organism>
<name>A0A8S5RUR2_9CAUD</name>